<gene>
    <name evidence="1" type="ORF">Ahy_B06g083258</name>
</gene>
<organism evidence="1 2">
    <name type="scientific">Arachis hypogaea</name>
    <name type="common">Peanut</name>
    <dbReference type="NCBI Taxonomy" id="3818"/>
    <lineage>
        <taxon>Eukaryota</taxon>
        <taxon>Viridiplantae</taxon>
        <taxon>Streptophyta</taxon>
        <taxon>Embryophyta</taxon>
        <taxon>Tracheophyta</taxon>
        <taxon>Spermatophyta</taxon>
        <taxon>Magnoliopsida</taxon>
        <taxon>eudicotyledons</taxon>
        <taxon>Gunneridae</taxon>
        <taxon>Pentapetalae</taxon>
        <taxon>rosids</taxon>
        <taxon>fabids</taxon>
        <taxon>Fabales</taxon>
        <taxon>Fabaceae</taxon>
        <taxon>Papilionoideae</taxon>
        <taxon>50 kb inversion clade</taxon>
        <taxon>dalbergioids sensu lato</taxon>
        <taxon>Dalbergieae</taxon>
        <taxon>Pterocarpus clade</taxon>
        <taxon>Arachis</taxon>
    </lineage>
</organism>
<evidence type="ECO:0000313" key="1">
    <source>
        <dbReference type="EMBL" id="RYR03867.1"/>
    </source>
</evidence>
<evidence type="ECO:0000313" key="2">
    <source>
        <dbReference type="Proteomes" id="UP000289738"/>
    </source>
</evidence>
<name>A0A444YPN3_ARAHY</name>
<dbReference type="EMBL" id="SDMP01000016">
    <property type="protein sequence ID" value="RYR03867.1"/>
    <property type="molecule type" value="Genomic_DNA"/>
</dbReference>
<dbReference type="AlphaFoldDB" id="A0A444YPN3"/>
<reference evidence="1 2" key="1">
    <citation type="submission" date="2019-01" db="EMBL/GenBank/DDBJ databases">
        <title>Sequencing of cultivated peanut Arachis hypogaea provides insights into genome evolution and oil improvement.</title>
        <authorList>
            <person name="Chen X."/>
        </authorList>
    </citation>
    <scope>NUCLEOTIDE SEQUENCE [LARGE SCALE GENOMIC DNA]</scope>
    <source>
        <strain evidence="2">cv. Fuhuasheng</strain>
        <tissue evidence="1">Leaves</tissue>
    </source>
</reference>
<proteinExistence type="predicted"/>
<protein>
    <submittedName>
        <fullName evidence="1">Uncharacterized protein</fullName>
    </submittedName>
</protein>
<accession>A0A444YPN3</accession>
<dbReference type="Proteomes" id="UP000289738">
    <property type="component" value="Chromosome B06"/>
</dbReference>
<sequence>MAIKNYSIRRNPEYKGLESDRLKYHYQCKQFSAGFGGLYTCLKPTMSQDHAQLDSSLIRIVILPIIHADPSISILYSVIELSLQVIISKGMDDIVEGDCLDLRQLEESYNKLPILLQALQECLVGTVHNCVAVPYYKET</sequence>
<comment type="caution">
    <text evidence="1">The sequence shown here is derived from an EMBL/GenBank/DDBJ whole genome shotgun (WGS) entry which is preliminary data.</text>
</comment>
<keyword evidence="2" id="KW-1185">Reference proteome</keyword>